<dbReference type="EMBL" id="JQGA01001543">
    <property type="protein sequence ID" value="KGO65012.1"/>
    <property type="molecule type" value="Genomic_DNA"/>
</dbReference>
<evidence type="ECO:0000313" key="2">
    <source>
        <dbReference type="Proteomes" id="UP000030104"/>
    </source>
</evidence>
<proteinExistence type="predicted"/>
<evidence type="ECO:0000313" key="1">
    <source>
        <dbReference type="EMBL" id="KGO65012.1"/>
    </source>
</evidence>
<keyword evidence="2" id="KW-1185">Reference proteome</keyword>
<accession>A0A0A2KB01</accession>
<dbReference type="Proteomes" id="UP000030104">
    <property type="component" value="Unassembled WGS sequence"/>
</dbReference>
<comment type="caution">
    <text evidence="1">The sequence shown here is derived from an EMBL/GenBank/DDBJ whole genome shotgun (WGS) entry which is preliminary data.</text>
</comment>
<dbReference type="PhylomeDB" id="A0A0A2KB01"/>
<sequence length="65" mass="7113">MGATMSPTLSILLPPISQIDAIIAGVINEVERYAHLAPSLKLSAEIIRDAERRRQICLHSANMCL</sequence>
<protein>
    <submittedName>
        <fullName evidence="1">Uncharacterized protein</fullName>
    </submittedName>
</protein>
<dbReference type="HOGENOM" id="CLU_2850407_0_0_1"/>
<dbReference type="STRING" id="40296.A0A0A2KB01"/>
<name>A0A0A2KB01_PENIT</name>
<dbReference type="OrthoDB" id="4685598at2759"/>
<dbReference type="AlphaFoldDB" id="A0A0A2KB01"/>
<reference evidence="1 2" key="1">
    <citation type="journal article" date="2015" name="Mol. Plant Microbe Interact.">
        <title>Genome, transcriptome, and functional analyses of Penicillium expansum provide new insights into secondary metabolism and pathogenicity.</title>
        <authorList>
            <person name="Ballester A.R."/>
            <person name="Marcet-Houben M."/>
            <person name="Levin E."/>
            <person name="Sela N."/>
            <person name="Selma-Lazaro C."/>
            <person name="Carmona L."/>
            <person name="Wisniewski M."/>
            <person name="Droby S."/>
            <person name="Gonzalez-Candelas L."/>
            <person name="Gabaldon T."/>
        </authorList>
    </citation>
    <scope>NUCLEOTIDE SEQUENCE [LARGE SCALE GENOMIC DNA]</scope>
    <source>
        <strain evidence="1 2">PHI-1</strain>
    </source>
</reference>
<gene>
    <name evidence="1" type="ORF">PITC_042310</name>
</gene>
<organism evidence="1 2">
    <name type="scientific">Penicillium italicum</name>
    <name type="common">Blue mold</name>
    <dbReference type="NCBI Taxonomy" id="40296"/>
    <lineage>
        <taxon>Eukaryota</taxon>
        <taxon>Fungi</taxon>
        <taxon>Dikarya</taxon>
        <taxon>Ascomycota</taxon>
        <taxon>Pezizomycotina</taxon>
        <taxon>Eurotiomycetes</taxon>
        <taxon>Eurotiomycetidae</taxon>
        <taxon>Eurotiales</taxon>
        <taxon>Aspergillaceae</taxon>
        <taxon>Penicillium</taxon>
    </lineage>
</organism>